<dbReference type="GO" id="GO:0005886">
    <property type="term" value="C:plasma membrane"/>
    <property type="evidence" value="ECO:0007669"/>
    <property type="project" value="UniProtKB-SubCell"/>
</dbReference>
<evidence type="ECO:0000256" key="3">
    <source>
        <dbReference type="ARBA" id="ARBA00022516"/>
    </source>
</evidence>
<organism evidence="13 14">
    <name type="scientific">Halogeometricum rufum</name>
    <dbReference type="NCBI Taxonomy" id="553469"/>
    <lineage>
        <taxon>Archaea</taxon>
        <taxon>Methanobacteriati</taxon>
        <taxon>Methanobacteriota</taxon>
        <taxon>Stenosarchaea group</taxon>
        <taxon>Halobacteria</taxon>
        <taxon>Halobacteriales</taxon>
        <taxon>Haloferacaceae</taxon>
        <taxon>Halogeometricum</taxon>
    </lineage>
</organism>
<evidence type="ECO:0000256" key="10">
    <source>
        <dbReference type="ARBA" id="ARBA00023209"/>
    </source>
</evidence>
<evidence type="ECO:0000256" key="11">
    <source>
        <dbReference type="ARBA" id="ARBA00023264"/>
    </source>
</evidence>
<reference evidence="14" key="1">
    <citation type="submission" date="2016-10" db="EMBL/GenBank/DDBJ databases">
        <authorList>
            <person name="Varghese N."/>
            <person name="Submissions S."/>
        </authorList>
    </citation>
    <scope>NUCLEOTIDE SEQUENCE [LARGE SCALE GENOMIC DNA]</scope>
    <source>
        <strain evidence="14">CGMCC 1.7736</strain>
    </source>
</reference>
<evidence type="ECO:0000256" key="8">
    <source>
        <dbReference type="ARBA" id="ARBA00023098"/>
    </source>
</evidence>
<name>A0A1I6GYR3_9EURY</name>
<feature type="transmembrane region" description="Helical" evidence="12">
    <location>
        <begin position="103"/>
        <end position="136"/>
    </location>
</feature>
<comment type="cofactor">
    <cofactor evidence="12">
        <name>Mg(2+)</name>
        <dbReference type="ChEBI" id="CHEBI:18420"/>
    </cofactor>
</comment>
<dbReference type="OrthoDB" id="11851at2157"/>
<dbReference type="InterPro" id="IPR000537">
    <property type="entry name" value="UbiA_prenyltransferase"/>
</dbReference>
<dbReference type="Pfam" id="PF01040">
    <property type="entry name" value="UbiA"/>
    <property type="match status" value="1"/>
</dbReference>
<evidence type="ECO:0000313" key="14">
    <source>
        <dbReference type="Proteomes" id="UP000198531"/>
    </source>
</evidence>
<dbReference type="EMBL" id="FOYT01000001">
    <property type="protein sequence ID" value="SFR47345.1"/>
    <property type="molecule type" value="Genomic_DNA"/>
</dbReference>
<feature type="transmembrane region" description="Helical" evidence="12">
    <location>
        <begin position="245"/>
        <end position="266"/>
    </location>
</feature>
<keyword evidence="11 12" id="KW-1208">Phospholipid metabolism</keyword>
<dbReference type="HAMAP" id="MF_01286">
    <property type="entry name" value="DGGGP_synth"/>
    <property type="match status" value="1"/>
</dbReference>
<dbReference type="InterPro" id="IPR050475">
    <property type="entry name" value="Prenyltransferase_related"/>
</dbReference>
<protein>
    <recommendedName>
        <fullName evidence="12">Digeranylgeranylglyceryl phosphate synthase</fullName>
        <shortName evidence="12">DGGGP synthase</shortName>
        <shortName evidence="12">DGGGPS</shortName>
        <ecNumber evidence="12">2.5.1.42</ecNumber>
    </recommendedName>
    <alternativeName>
        <fullName evidence="12">(S)-2,3-di-O-geranylgeranylglyceryl phosphate synthase</fullName>
    </alternativeName>
    <alternativeName>
        <fullName evidence="12">Geranylgeranylglycerol-phosphate geranylgeranyltransferase</fullName>
    </alternativeName>
</protein>
<dbReference type="GO" id="GO:0047295">
    <property type="term" value="F:geranylgeranylglycerol-phosphate geranylgeranyltransferase activity"/>
    <property type="evidence" value="ECO:0007669"/>
    <property type="project" value="UniProtKB-UniRule"/>
</dbReference>
<dbReference type="RefSeq" id="WP_089806673.1">
    <property type="nucleotide sequence ID" value="NZ_FOYT01000001.1"/>
</dbReference>
<evidence type="ECO:0000313" key="13">
    <source>
        <dbReference type="EMBL" id="SFR47345.1"/>
    </source>
</evidence>
<dbReference type="UniPathway" id="UPA00940"/>
<feature type="transmembrane region" description="Helical" evidence="12">
    <location>
        <begin position="148"/>
        <end position="168"/>
    </location>
</feature>
<accession>A0A1I6GYR3</accession>
<keyword evidence="3 12" id="KW-0444">Lipid biosynthesis</keyword>
<dbReference type="InterPro" id="IPR044878">
    <property type="entry name" value="UbiA_sf"/>
</dbReference>
<dbReference type="GO" id="GO:0000287">
    <property type="term" value="F:magnesium ion binding"/>
    <property type="evidence" value="ECO:0007669"/>
    <property type="project" value="UniProtKB-UniRule"/>
</dbReference>
<evidence type="ECO:0000256" key="5">
    <source>
        <dbReference type="ARBA" id="ARBA00022692"/>
    </source>
</evidence>
<keyword evidence="9 12" id="KW-0472">Membrane</keyword>
<sequence>MPPAAESESSVGEGSSAAETARGLLELVRPGNVVSAGVLTFTGSFVAAGLFASPSHVLAAVLATVFATGAGNAVNDYFDREIDTINRPDRPIPRGAVSPREAFAFSVALFLGAVVCAVTLPVEALLIAVVNLVALVAYTEYFKGLPAVGNLVVGYLTGSTFLFGAAAVDSTFDPNVLVLFGLAALATFTREVVKDVEDLEGDREEGLSTLPIVVGERRALGVGVAAMVVAVVASAYPYVDGVFGVAYLALVVPADLVMLIACVRSFRNPSLAQRRLKHGMLLATAAFIAGRLLLSPGPVG</sequence>
<comment type="similarity">
    <text evidence="12">Belongs to the UbiA prenyltransferase family. DGGGP synthase subfamily.</text>
</comment>
<evidence type="ECO:0000256" key="6">
    <source>
        <dbReference type="ARBA" id="ARBA00022842"/>
    </source>
</evidence>
<evidence type="ECO:0000256" key="7">
    <source>
        <dbReference type="ARBA" id="ARBA00022989"/>
    </source>
</evidence>
<dbReference type="GO" id="GO:0046474">
    <property type="term" value="P:glycerophospholipid biosynthetic process"/>
    <property type="evidence" value="ECO:0007669"/>
    <property type="project" value="UniProtKB-UniRule"/>
</dbReference>
<evidence type="ECO:0000256" key="1">
    <source>
        <dbReference type="ARBA" id="ARBA00004651"/>
    </source>
</evidence>
<dbReference type="PANTHER" id="PTHR42723">
    <property type="entry name" value="CHLOROPHYLL SYNTHASE"/>
    <property type="match status" value="1"/>
</dbReference>
<keyword evidence="10 12" id="KW-0594">Phospholipid biosynthesis</keyword>
<dbReference type="NCBIfam" id="NF009521">
    <property type="entry name" value="PRK12882.1"/>
    <property type="match status" value="1"/>
</dbReference>
<dbReference type="PANTHER" id="PTHR42723:SF1">
    <property type="entry name" value="CHLOROPHYLL SYNTHASE, CHLOROPLASTIC"/>
    <property type="match status" value="1"/>
</dbReference>
<feature type="transmembrane region" description="Helical" evidence="12">
    <location>
        <begin position="278"/>
        <end position="294"/>
    </location>
</feature>
<dbReference type="AlphaFoldDB" id="A0A1I6GYR3"/>
<keyword evidence="14" id="KW-1185">Reference proteome</keyword>
<keyword evidence="6 12" id="KW-0460">Magnesium</keyword>
<dbReference type="STRING" id="553469.SAMN04487947_1841"/>
<proteinExistence type="inferred from homology"/>
<evidence type="ECO:0000256" key="4">
    <source>
        <dbReference type="ARBA" id="ARBA00022679"/>
    </source>
</evidence>
<dbReference type="EC" id="2.5.1.42" evidence="12"/>
<evidence type="ECO:0000256" key="12">
    <source>
        <dbReference type="HAMAP-Rule" id="MF_01286"/>
    </source>
</evidence>
<dbReference type="Proteomes" id="UP000198531">
    <property type="component" value="Unassembled WGS sequence"/>
</dbReference>
<comment type="subcellular location">
    <subcellularLocation>
        <location evidence="1 12">Cell membrane</location>
        <topology evidence="1 12">Multi-pass membrane protein</topology>
    </subcellularLocation>
</comment>
<dbReference type="Gene3D" id="1.10.357.140">
    <property type="entry name" value="UbiA prenyltransferase"/>
    <property type="match status" value="1"/>
</dbReference>
<keyword evidence="5 12" id="KW-0812">Transmembrane</keyword>
<evidence type="ECO:0000256" key="2">
    <source>
        <dbReference type="ARBA" id="ARBA00022475"/>
    </source>
</evidence>
<comment type="function">
    <text evidence="12">Prenyltransferase that catalyzes the transfer of the geranylgeranyl moiety of geranylgeranyl diphosphate (GGPP) to the C2 hydroxyl of (S)-3-O-geranylgeranylglyceryl phosphate (GGGP). This reaction is the second ether-bond-formation step in the biosynthesis of archaeal membrane lipids.</text>
</comment>
<keyword evidence="4 12" id="KW-0808">Transferase</keyword>
<keyword evidence="7 12" id="KW-1133">Transmembrane helix</keyword>
<feature type="transmembrane region" description="Helical" evidence="12">
    <location>
        <begin position="219"/>
        <end position="239"/>
    </location>
</feature>
<keyword evidence="2 12" id="KW-1003">Cell membrane</keyword>
<dbReference type="CDD" id="cd13961">
    <property type="entry name" value="PT_UbiA_DGGGPS"/>
    <property type="match status" value="1"/>
</dbReference>
<dbReference type="Gene3D" id="1.20.120.1780">
    <property type="entry name" value="UbiA prenyltransferase"/>
    <property type="match status" value="1"/>
</dbReference>
<comment type="catalytic activity">
    <reaction evidence="12">
        <text>sn-3-O-(geranylgeranyl)glycerol 1-phosphate + (2E,6E,10E)-geranylgeranyl diphosphate = 2,3-bis-O-(geranylgeranyl)-sn-glycerol 1-phosphate + diphosphate</text>
        <dbReference type="Rhea" id="RHEA:18109"/>
        <dbReference type="ChEBI" id="CHEBI:33019"/>
        <dbReference type="ChEBI" id="CHEBI:57677"/>
        <dbReference type="ChEBI" id="CHEBI:58756"/>
        <dbReference type="ChEBI" id="CHEBI:58837"/>
        <dbReference type="EC" id="2.5.1.42"/>
    </reaction>
</comment>
<dbReference type="InterPro" id="IPR023547">
    <property type="entry name" value="DGGGP_synth"/>
</dbReference>
<keyword evidence="8 12" id="KW-0443">Lipid metabolism</keyword>
<gene>
    <name evidence="13" type="ORF">SAMN04487947_1841</name>
</gene>
<evidence type="ECO:0000256" key="9">
    <source>
        <dbReference type="ARBA" id="ARBA00023136"/>
    </source>
</evidence>
<comment type="pathway">
    <text evidence="12">Membrane lipid metabolism; glycerophospholipid metabolism.</text>
</comment>